<evidence type="ECO:0000256" key="3">
    <source>
        <dbReference type="ARBA" id="ARBA00022793"/>
    </source>
</evidence>
<keyword evidence="9" id="KW-1185">Reference proteome</keyword>
<dbReference type="InterPro" id="IPR015424">
    <property type="entry name" value="PyrdxlP-dep_Trfase"/>
</dbReference>
<accession>A0A4U5P145</accession>
<dbReference type="GO" id="GO:0030170">
    <property type="term" value="F:pyridoxal phosphate binding"/>
    <property type="evidence" value="ECO:0007669"/>
    <property type="project" value="InterPro"/>
</dbReference>
<dbReference type="Gene3D" id="3.40.640.10">
    <property type="entry name" value="Type I PLP-dependent aspartate aminotransferase-like (Major domain)"/>
    <property type="match status" value="1"/>
</dbReference>
<protein>
    <recommendedName>
        <fullName evidence="10">Aromatic-L-amino-acid decarboxylase</fullName>
    </recommendedName>
</protein>
<dbReference type="Gene3D" id="3.90.1150.10">
    <property type="entry name" value="Aspartate Aminotransferase, domain 1"/>
    <property type="match status" value="1"/>
</dbReference>
<dbReference type="InterPro" id="IPR002129">
    <property type="entry name" value="PyrdxlP-dep_de-COase"/>
</dbReference>
<reference evidence="8 9" key="1">
    <citation type="journal article" date="2015" name="Genome Biol.">
        <title>Comparative genomics of Steinernema reveals deeply conserved gene regulatory networks.</title>
        <authorList>
            <person name="Dillman A.R."/>
            <person name="Macchietto M."/>
            <person name="Porter C.F."/>
            <person name="Rogers A."/>
            <person name="Williams B."/>
            <person name="Antoshechkin I."/>
            <person name="Lee M.M."/>
            <person name="Goodwin Z."/>
            <person name="Lu X."/>
            <person name="Lewis E.E."/>
            <person name="Goodrich-Blair H."/>
            <person name="Stock S.P."/>
            <person name="Adams B.J."/>
            <person name="Sternberg P.W."/>
            <person name="Mortazavi A."/>
        </authorList>
    </citation>
    <scope>NUCLEOTIDE SEQUENCE [LARGE SCALE GENOMIC DNA]</scope>
    <source>
        <strain evidence="8 9">ALL</strain>
    </source>
</reference>
<keyword evidence="3" id="KW-0210">Decarboxylase</keyword>
<evidence type="ECO:0000313" key="8">
    <source>
        <dbReference type="EMBL" id="TKR89699.1"/>
    </source>
</evidence>
<dbReference type="SUPFAM" id="SSF53383">
    <property type="entry name" value="PLP-dependent transferases"/>
    <property type="match status" value="1"/>
</dbReference>
<comment type="similarity">
    <text evidence="2 7">Belongs to the group II decarboxylase family.</text>
</comment>
<proteinExistence type="inferred from homology"/>
<dbReference type="OrthoDB" id="639767at2759"/>
<organism evidence="8 9">
    <name type="scientific">Steinernema carpocapsae</name>
    <name type="common">Entomopathogenic nematode</name>
    <dbReference type="NCBI Taxonomy" id="34508"/>
    <lineage>
        <taxon>Eukaryota</taxon>
        <taxon>Metazoa</taxon>
        <taxon>Ecdysozoa</taxon>
        <taxon>Nematoda</taxon>
        <taxon>Chromadorea</taxon>
        <taxon>Rhabditida</taxon>
        <taxon>Tylenchina</taxon>
        <taxon>Panagrolaimomorpha</taxon>
        <taxon>Strongyloidoidea</taxon>
        <taxon>Steinernematidae</taxon>
        <taxon>Steinernema</taxon>
    </lineage>
</organism>
<comment type="caution">
    <text evidence="8">The sequence shown here is derived from an EMBL/GenBank/DDBJ whole genome shotgun (WGS) entry which is preliminary data.</text>
</comment>
<dbReference type="PRINTS" id="PR00800">
    <property type="entry name" value="YHDCRBOXLASE"/>
</dbReference>
<dbReference type="AlphaFoldDB" id="A0A4U5P145"/>
<dbReference type="GO" id="GO:0005737">
    <property type="term" value="C:cytoplasm"/>
    <property type="evidence" value="ECO:0007669"/>
    <property type="project" value="TreeGrafter"/>
</dbReference>
<dbReference type="GO" id="GO:0019752">
    <property type="term" value="P:carboxylic acid metabolic process"/>
    <property type="evidence" value="ECO:0007669"/>
    <property type="project" value="InterPro"/>
</dbReference>
<sequence>MCVNTVLLLYGQGSKVTESKVAGKEDKDAVLPVTSKDFAKYMGETVNFLTDYLDNSDRYPVTTDKLPGFLTDSMPQEAPLNAHKFEDIMQDLKSEIIPGLTHMQHKRFLAYYPAGCSYPDVIGSVLAAGLGVCGFTWDGCPALAELEHLMVNWFGRALNLPEAFLFQGDIKNSPGGGSIQPSASDSILMSVYAARFAKIKENFRKNADEADVLKRLVGYSSELAHSSFQKACNLAMVKAHLVEADEKFSMRGAALETRIKEDLANGLIPFHVQCTLGTTAICSFDNLVEVGKIAKKYGLWFHVDASYAGSAMICPEFRQFAKGLEAANSININPHKFFLQSVPQGFIWTRDQNALKEAFKINASYYTQYHDGSIDARDWGTALSRPFYGVRLWILFRLYGISGIQTFIRRLVSHAALFERLIQQDRRLEVVGKRVLGLVGFRIKAATRSEGNLLTFGFAEYINQSHKLLVTSADLKGTRICRICTTHERSNEADVQESWKMIQELLEEFLKKTGDLNLDELSVAMENDEHV</sequence>
<dbReference type="InterPro" id="IPR015422">
    <property type="entry name" value="PyrdxlP-dep_Trfase_small"/>
</dbReference>
<evidence type="ECO:0008006" key="10">
    <source>
        <dbReference type="Google" id="ProtNLM"/>
    </source>
</evidence>
<dbReference type="PANTHER" id="PTHR11999">
    <property type="entry name" value="GROUP II PYRIDOXAL-5-PHOSPHATE DECARBOXYLASE"/>
    <property type="match status" value="1"/>
</dbReference>
<keyword evidence="4 6" id="KW-0663">Pyridoxal phosphate</keyword>
<dbReference type="GO" id="GO:0006520">
    <property type="term" value="P:amino acid metabolic process"/>
    <property type="evidence" value="ECO:0007669"/>
    <property type="project" value="InterPro"/>
</dbReference>
<dbReference type="Proteomes" id="UP000298663">
    <property type="component" value="Unassembled WGS sequence"/>
</dbReference>
<name>A0A4U5P145_STECR</name>
<dbReference type="PANTHER" id="PTHR11999:SF70">
    <property type="entry name" value="MIP05841P"/>
    <property type="match status" value="1"/>
</dbReference>
<evidence type="ECO:0000313" key="9">
    <source>
        <dbReference type="Proteomes" id="UP000298663"/>
    </source>
</evidence>
<dbReference type="InterPro" id="IPR015421">
    <property type="entry name" value="PyrdxlP-dep_Trfase_major"/>
</dbReference>
<feature type="modified residue" description="N6-(pyridoxal phosphate)lysine" evidence="6">
    <location>
        <position position="336"/>
    </location>
</feature>
<evidence type="ECO:0000256" key="4">
    <source>
        <dbReference type="ARBA" id="ARBA00022898"/>
    </source>
</evidence>
<keyword evidence="5 7" id="KW-0456">Lyase</keyword>
<dbReference type="Pfam" id="PF00282">
    <property type="entry name" value="Pyridoxal_deC"/>
    <property type="match status" value="1"/>
</dbReference>
<reference evidence="8 9" key="2">
    <citation type="journal article" date="2019" name="G3 (Bethesda)">
        <title>Hybrid Assembly of the Genome of the Entomopathogenic Nematode Steinernema carpocapsae Identifies the X-Chromosome.</title>
        <authorList>
            <person name="Serra L."/>
            <person name="Macchietto M."/>
            <person name="Macias-Munoz A."/>
            <person name="McGill C.J."/>
            <person name="Rodriguez I.M."/>
            <person name="Rodriguez B."/>
            <person name="Murad R."/>
            <person name="Mortazavi A."/>
        </authorList>
    </citation>
    <scope>NUCLEOTIDE SEQUENCE [LARGE SCALE GENOMIC DNA]</scope>
    <source>
        <strain evidence="8 9">ALL</strain>
    </source>
</reference>
<evidence type="ECO:0000256" key="1">
    <source>
        <dbReference type="ARBA" id="ARBA00001933"/>
    </source>
</evidence>
<evidence type="ECO:0000256" key="2">
    <source>
        <dbReference type="ARBA" id="ARBA00009533"/>
    </source>
</evidence>
<dbReference type="InterPro" id="IPR010977">
    <property type="entry name" value="Aromatic_deC"/>
</dbReference>
<evidence type="ECO:0000256" key="5">
    <source>
        <dbReference type="ARBA" id="ARBA00023239"/>
    </source>
</evidence>
<gene>
    <name evidence="8" type="ORF">L596_013763</name>
</gene>
<comment type="cofactor">
    <cofactor evidence="1 6 7">
        <name>pyridoxal 5'-phosphate</name>
        <dbReference type="ChEBI" id="CHEBI:597326"/>
    </cofactor>
</comment>
<evidence type="ECO:0000256" key="6">
    <source>
        <dbReference type="PIRSR" id="PIRSR602129-50"/>
    </source>
</evidence>
<dbReference type="Gene3D" id="1.20.1340.10">
    <property type="entry name" value="dopa decarboxylase, N-terminal domain"/>
    <property type="match status" value="1"/>
</dbReference>
<evidence type="ECO:0000256" key="7">
    <source>
        <dbReference type="RuleBase" id="RU000382"/>
    </source>
</evidence>
<dbReference type="STRING" id="34508.A0A4U5P145"/>
<dbReference type="GO" id="GO:0016831">
    <property type="term" value="F:carboxy-lyase activity"/>
    <property type="evidence" value="ECO:0007669"/>
    <property type="project" value="UniProtKB-KW"/>
</dbReference>
<dbReference type="EMBL" id="AZBU02000003">
    <property type="protein sequence ID" value="TKR89699.1"/>
    <property type="molecule type" value="Genomic_DNA"/>
</dbReference>